<dbReference type="Gene3D" id="3.60.15.10">
    <property type="entry name" value="Ribonuclease Z/Hydroxyacylglutathione hydrolase-like"/>
    <property type="match status" value="1"/>
</dbReference>
<sequence length="301" mass="33446">MKPIGTELREVGEGIFAHIQRDGSWWLNNSGVVVRDGVAAVIDTCATRPRTSAFRERIAELTPHAPRLLINTHAHGDHTYGNAVFPEATVIAHVGCRAAMADDPVRWSPAREWWAPVPRWADLPLRLPDITIHEHTEVHCADRRVEVWPVGGRAHTDHDLVIVLDEVAFVGDLLFRGGTPLFISGSLTGYLEALPLLRRLAPRILVPGHGEPCDQDEVDAHERYVRLVLEAARAGIEQGMTPLGVARELDLDEFGDRTDSERIVLNLHRAFADVNPEHGFDMERAFTDAIAFHGGPLRTRV</sequence>
<dbReference type="SUPFAM" id="SSF56281">
    <property type="entry name" value="Metallo-hydrolase/oxidoreductase"/>
    <property type="match status" value="1"/>
</dbReference>
<dbReference type="InterPro" id="IPR001279">
    <property type="entry name" value="Metallo-B-lactamas"/>
</dbReference>
<dbReference type="RefSeq" id="WP_344818110.1">
    <property type="nucleotide sequence ID" value="NZ_BAABCP010000001.1"/>
</dbReference>
<reference evidence="3" key="1">
    <citation type="journal article" date="2019" name="Int. J. Syst. Evol. Microbiol.">
        <title>The Global Catalogue of Microorganisms (GCM) 10K type strain sequencing project: providing services to taxonomists for standard genome sequencing and annotation.</title>
        <authorList>
            <consortium name="The Broad Institute Genomics Platform"/>
            <consortium name="The Broad Institute Genome Sequencing Center for Infectious Disease"/>
            <person name="Wu L."/>
            <person name="Ma J."/>
        </authorList>
    </citation>
    <scope>NUCLEOTIDE SEQUENCE [LARGE SCALE GENOMIC DNA]</scope>
    <source>
        <strain evidence="3">JCM 17024</strain>
    </source>
</reference>
<keyword evidence="3" id="KW-1185">Reference proteome</keyword>
<name>A0ABP7MW29_9MICO</name>
<dbReference type="CDD" id="cd16282">
    <property type="entry name" value="metallo-hydrolase-like_MBL-fold"/>
    <property type="match status" value="1"/>
</dbReference>
<dbReference type="EMBL" id="BAABCP010000001">
    <property type="protein sequence ID" value="GAA3931019.1"/>
    <property type="molecule type" value="Genomic_DNA"/>
</dbReference>
<dbReference type="PANTHER" id="PTHR42951">
    <property type="entry name" value="METALLO-BETA-LACTAMASE DOMAIN-CONTAINING"/>
    <property type="match status" value="1"/>
</dbReference>
<evidence type="ECO:0000313" key="2">
    <source>
        <dbReference type="EMBL" id="GAA3931019.1"/>
    </source>
</evidence>
<feature type="domain" description="Metallo-beta-lactamase" evidence="1">
    <location>
        <begin position="27"/>
        <end position="209"/>
    </location>
</feature>
<evidence type="ECO:0000259" key="1">
    <source>
        <dbReference type="SMART" id="SM00849"/>
    </source>
</evidence>
<evidence type="ECO:0000313" key="3">
    <source>
        <dbReference type="Proteomes" id="UP001501591"/>
    </source>
</evidence>
<accession>A0ABP7MW29</accession>
<proteinExistence type="predicted"/>
<protein>
    <submittedName>
        <fullName evidence="2">MBL fold metallo-hydrolase</fullName>
    </submittedName>
</protein>
<comment type="caution">
    <text evidence="2">The sequence shown here is derived from an EMBL/GenBank/DDBJ whole genome shotgun (WGS) entry which is preliminary data.</text>
</comment>
<dbReference type="Proteomes" id="UP001501591">
    <property type="component" value="Unassembled WGS sequence"/>
</dbReference>
<dbReference type="InterPro" id="IPR036866">
    <property type="entry name" value="RibonucZ/Hydroxyglut_hydro"/>
</dbReference>
<gene>
    <name evidence="2" type="ORF">GCM10022383_06970</name>
</gene>
<organism evidence="2 3">
    <name type="scientific">Microbacterium soli</name>
    <dbReference type="NCBI Taxonomy" id="446075"/>
    <lineage>
        <taxon>Bacteria</taxon>
        <taxon>Bacillati</taxon>
        <taxon>Actinomycetota</taxon>
        <taxon>Actinomycetes</taxon>
        <taxon>Micrococcales</taxon>
        <taxon>Microbacteriaceae</taxon>
        <taxon>Microbacterium</taxon>
    </lineage>
</organism>
<dbReference type="Pfam" id="PF00753">
    <property type="entry name" value="Lactamase_B"/>
    <property type="match status" value="1"/>
</dbReference>
<dbReference type="SMART" id="SM00849">
    <property type="entry name" value="Lactamase_B"/>
    <property type="match status" value="1"/>
</dbReference>
<dbReference type="PANTHER" id="PTHR42951:SF18">
    <property type="entry name" value="METALLO-HYDROLASE MJ0296-RELATED"/>
    <property type="match status" value="1"/>
</dbReference>
<dbReference type="InterPro" id="IPR050855">
    <property type="entry name" value="NDM-1-like"/>
</dbReference>